<dbReference type="PANTHER" id="PTHR12306">
    <property type="entry name" value="CELL DEATH ACTIVATOR CIDE"/>
    <property type="match status" value="1"/>
</dbReference>
<dbReference type="InterPro" id="IPR027296">
    <property type="entry name" value="DFF-C"/>
</dbReference>
<evidence type="ECO:0000256" key="2">
    <source>
        <dbReference type="PROSITE-ProRule" id="PRU00447"/>
    </source>
</evidence>
<accession>A0A5E4BHL4</accession>
<name>A0A5E4BHL4_MARMO</name>
<dbReference type="Gene3D" id="3.10.20.10">
    <property type="match status" value="1"/>
</dbReference>
<dbReference type="FunFam" id="1.10.1490.10:FF:000001">
    <property type="entry name" value="DNA fragmentation factor subunit alpha"/>
    <property type="match status" value="1"/>
</dbReference>
<comment type="caution">
    <text evidence="5">The sequence shown here is derived from an EMBL/GenBank/DDBJ whole genome shotgun (WGS) entry which is preliminary data.</text>
</comment>
<dbReference type="GO" id="GO:0000785">
    <property type="term" value="C:chromatin"/>
    <property type="evidence" value="ECO:0007669"/>
    <property type="project" value="TreeGrafter"/>
</dbReference>
<evidence type="ECO:0000259" key="4">
    <source>
        <dbReference type="PROSITE" id="PS51135"/>
    </source>
</evidence>
<dbReference type="Pfam" id="PF02017">
    <property type="entry name" value="CIDE-N"/>
    <property type="match status" value="1"/>
</dbReference>
<protein>
    <recommendedName>
        <fullName evidence="4">CIDE-N domain-containing protein</fullName>
    </recommendedName>
</protein>
<dbReference type="InterPro" id="IPR003508">
    <property type="entry name" value="CIDE-N_dom"/>
</dbReference>
<evidence type="ECO:0000256" key="1">
    <source>
        <dbReference type="ARBA" id="ARBA00022703"/>
    </source>
</evidence>
<feature type="domain" description="CIDE-N" evidence="4">
    <location>
        <begin position="15"/>
        <end position="94"/>
    </location>
</feature>
<dbReference type="GO" id="GO:0006915">
    <property type="term" value="P:apoptotic process"/>
    <property type="evidence" value="ECO:0007669"/>
    <property type="project" value="UniProtKB-UniRule"/>
</dbReference>
<dbReference type="EMBL" id="CABDUW010000429">
    <property type="protein sequence ID" value="VTJ68419.1"/>
    <property type="molecule type" value="Genomic_DNA"/>
</dbReference>
<keyword evidence="3" id="KW-0175">Coiled coil</keyword>
<evidence type="ECO:0000256" key="3">
    <source>
        <dbReference type="SAM" id="Coils"/>
    </source>
</evidence>
<dbReference type="Proteomes" id="UP000335636">
    <property type="component" value="Unassembled WGS sequence"/>
</dbReference>
<dbReference type="SUPFAM" id="SSF54277">
    <property type="entry name" value="CAD &amp; PB1 domains"/>
    <property type="match status" value="1"/>
</dbReference>
<gene>
    <name evidence="5" type="ORF">MONAX_5E034014</name>
</gene>
<proteinExistence type="predicted"/>
<dbReference type="AlphaFoldDB" id="A0A5E4BHL4"/>
<keyword evidence="6" id="KW-1185">Reference proteome</keyword>
<dbReference type="FunFam" id="3.10.20.10:FF:000007">
    <property type="entry name" value="DNA fragmentation factor subunit alpha"/>
    <property type="match status" value="1"/>
</dbReference>
<dbReference type="SMART" id="SM00266">
    <property type="entry name" value="CAD"/>
    <property type="match status" value="1"/>
</dbReference>
<dbReference type="GO" id="GO:1900118">
    <property type="term" value="P:negative regulation of execution phase of apoptosis"/>
    <property type="evidence" value="ECO:0007669"/>
    <property type="project" value="TreeGrafter"/>
</dbReference>
<dbReference type="SUPFAM" id="SSF81783">
    <property type="entry name" value="C-terminal domain of DFF45/ICAD (DFF-C domain)"/>
    <property type="match status" value="1"/>
</dbReference>
<dbReference type="PANTHER" id="PTHR12306:SF16">
    <property type="entry name" value="DNAATION FACTOR SUBUNIT ALPHA"/>
    <property type="match status" value="1"/>
</dbReference>
<organism evidence="5 6">
    <name type="scientific">Marmota monax</name>
    <name type="common">Woodchuck</name>
    <dbReference type="NCBI Taxonomy" id="9995"/>
    <lineage>
        <taxon>Eukaryota</taxon>
        <taxon>Metazoa</taxon>
        <taxon>Chordata</taxon>
        <taxon>Craniata</taxon>
        <taxon>Vertebrata</taxon>
        <taxon>Euteleostomi</taxon>
        <taxon>Mammalia</taxon>
        <taxon>Eutheria</taxon>
        <taxon>Euarchontoglires</taxon>
        <taxon>Glires</taxon>
        <taxon>Rodentia</taxon>
        <taxon>Sciuromorpha</taxon>
        <taxon>Sciuridae</taxon>
        <taxon>Xerinae</taxon>
        <taxon>Marmotini</taxon>
        <taxon>Marmota</taxon>
    </lineage>
</organism>
<reference evidence="5" key="1">
    <citation type="submission" date="2019-04" db="EMBL/GenBank/DDBJ databases">
        <authorList>
            <person name="Alioto T."/>
            <person name="Alioto T."/>
        </authorList>
    </citation>
    <scope>NUCLEOTIDE SEQUENCE [LARGE SCALE GENOMIC DNA]</scope>
</reference>
<dbReference type="InterPro" id="IPR015121">
    <property type="entry name" value="DNA_fragmentation_mid_dom"/>
</dbReference>
<sequence length="266" mass="29152">MEVTGGAPGPDEIRLLKPCLLRRNQSREQHGVAASCLEELRSKACDILAIDKSLTPVTLVLAEDGTIVDDDDYFLCLPSNTKFVALASNEKWTYSNSDGGTAWISQESVDIDETDSGAGLRWKNVARQLKQDLSSIILLSEEDLQVLINVPCSDLAQELCQSCATVQGLQNTLQQVLDQREEARQSKQLLELYLQALEKEGGILSKQEESKAALSEDVDTVDTAVSREITSEIALRGQILTVLKEKPVPELSLSNQDLEVGETQGH</sequence>
<dbReference type="Pfam" id="PF09033">
    <property type="entry name" value="DFF-C"/>
    <property type="match status" value="1"/>
</dbReference>
<dbReference type="Gene3D" id="1.10.1490.10">
    <property type="entry name" value="C-terminal domain of DFF45/ICAD (DFF-C domain)"/>
    <property type="match status" value="2"/>
</dbReference>
<dbReference type="PROSITE" id="PS51135">
    <property type="entry name" value="CIDE_N"/>
    <property type="match status" value="1"/>
</dbReference>
<evidence type="ECO:0000313" key="6">
    <source>
        <dbReference type="Proteomes" id="UP000335636"/>
    </source>
</evidence>
<feature type="coiled-coil region" evidence="3">
    <location>
        <begin position="166"/>
        <end position="200"/>
    </location>
</feature>
<keyword evidence="1 2" id="KW-0053">Apoptosis</keyword>
<evidence type="ECO:0000313" key="5">
    <source>
        <dbReference type="EMBL" id="VTJ68419.1"/>
    </source>
</evidence>